<dbReference type="Pfam" id="PF00990">
    <property type="entry name" value="GGDEF"/>
    <property type="match status" value="1"/>
</dbReference>
<feature type="transmembrane region" description="Helical" evidence="1">
    <location>
        <begin position="44"/>
        <end position="62"/>
    </location>
</feature>
<evidence type="ECO:0000259" key="2">
    <source>
        <dbReference type="PROSITE" id="PS50887"/>
    </source>
</evidence>
<feature type="transmembrane region" description="Helical" evidence="1">
    <location>
        <begin position="100"/>
        <end position="121"/>
    </location>
</feature>
<gene>
    <name evidence="3" type="ORF">SAMN05421541_106361</name>
</gene>
<dbReference type="Proteomes" id="UP000199645">
    <property type="component" value="Unassembled WGS sequence"/>
</dbReference>
<feature type="transmembrane region" description="Helical" evidence="1">
    <location>
        <begin position="133"/>
        <end position="157"/>
    </location>
</feature>
<proteinExistence type="predicted"/>
<sequence>MLAAPAVILPGTAAATVCYLAALAVIAAGLIAAARSLPVDQRRIWMPWIAGVGCAITGSAVWQVRMDVALVCWLVFYLPITVAVVRMIEARALPRPVRHAIAKDVAVATVAMTVFAWYVLIQPTLAKSAGGGGWSTVAAFCFPLGDVVIVGLALTVLLAPGRRTASEHLIVTGLTLSLLADLGNALLPPTARADIWYTPTYLLVNGMLTAAVLHRSRATPAEPAVRAATAPGMRGWRMALLGTALCAVGLSTIALPNRGWDRAPATAAMITMIAVILSRLRRAVTDLENAERMLRHQATHDQLTGLANRARLLHEMRDAVRASPTLFFVDLDGFKAVNDTHGHHCGDIVLKVVAKRLTGIVRRSDTVARLGGDEFVVCCTGLTGADVTALTARIEGALAEPIDVGAGPVTIGASIGVLTLPPADPLTEQSAEDLISNLLSTADAAMYEAKRAGGGTRVVDYVLTA</sequence>
<keyword evidence="1" id="KW-0472">Membrane</keyword>
<dbReference type="PANTHER" id="PTHR44757">
    <property type="entry name" value="DIGUANYLATE CYCLASE DGCP"/>
    <property type="match status" value="1"/>
</dbReference>
<keyword evidence="4" id="KW-1185">Reference proteome</keyword>
<evidence type="ECO:0000313" key="3">
    <source>
        <dbReference type="EMBL" id="SFF14285.1"/>
    </source>
</evidence>
<reference evidence="3 4" key="1">
    <citation type="submission" date="2016-10" db="EMBL/GenBank/DDBJ databases">
        <authorList>
            <person name="de Groot N.N."/>
        </authorList>
    </citation>
    <scope>NUCLEOTIDE SEQUENCE [LARGE SCALE GENOMIC DNA]</scope>
    <source>
        <strain evidence="3 4">DSM 43019</strain>
    </source>
</reference>
<dbReference type="Gene3D" id="3.30.70.270">
    <property type="match status" value="1"/>
</dbReference>
<dbReference type="CDD" id="cd01949">
    <property type="entry name" value="GGDEF"/>
    <property type="match status" value="1"/>
</dbReference>
<feature type="transmembrane region" description="Helical" evidence="1">
    <location>
        <begin position="68"/>
        <end position="88"/>
    </location>
</feature>
<dbReference type="EMBL" id="FONV01000006">
    <property type="protein sequence ID" value="SFF14285.1"/>
    <property type="molecule type" value="Genomic_DNA"/>
</dbReference>
<keyword evidence="1" id="KW-1133">Transmembrane helix</keyword>
<feature type="domain" description="GGDEF" evidence="2">
    <location>
        <begin position="322"/>
        <end position="463"/>
    </location>
</feature>
<dbReference type="InterPro" id="IPR043128">
    <property type="entry name" value="Rev_trsase/Diguanyl_cyclase"/>
</dbReference>
<accession>A0A1I2G9L9</accession>
<dbReference type="PROSITE" id="PS50887">
    <property type="entry name" value="GGDEF"/>
    <property type="match status" value="1"/>
</dbReference>
<dbReference type="PANTHER" id="PTHR44757:SF2">
    <property type="entry name" value="BIOFILM ARCHITECTURE MAINTENANCE PROTEIN MBAA"/>
    <property type="match status" value="1"/>
</dbReference>
<dbReference type="AlphaFoldDB" id="A0A1I2G9L9"/>
<feature type="transmembrane region" description="Helical" evidence="1">
    <location>
        <begin position="6"/>
        <end position="32"/>
    </location>
</feature>
<dbReference type="SUPFAM" id="SSF55073">
    <property type="entry name" value="Nucleotide cyclase"/>
    <property type="match status" value="1"/>
</dbReference>
<name>A0A1I2G9L9_9ACTN</name>
<feature type="transmembrane region" description="Helical" evidence="1">
    <location>
        <begin position="235"/>
        <end position="256"/>
    </location>
</feature>
<dbReference type="InterPro" id="IPR052155">
    <property type="entry name" value="Biofilm_reg_signaling"/>
</dbReference>
<dbReference type="STRING" id="35752.SAMN05421541_106361"/>
<evidence type="ECO:0000313" key="4">
    <source>
        <dbReference type="Proteomes" id="UP000199645"/>
    </source>
</evidence>
<organism evidence="3 4">
    <name type="scientific">Actinoplanes philippinensis</name>
    <dbReference type="NCBI Taxonomy" id="35752"/>
    <lineage>
        <taxon>Bacteria</taxon>
        <taxon>Bacillati</taxon>
        <taxon>Actinomycetota</taxon>
        <taxon>Actinomycetes</taxon>
        <taxon>Micromonosporales</taxon>
        <taxon>Micromonosporaceae</taxon>
        <taxon>Actinoplanes</taxon>
    </lineage>
</organism>
<protein>
    <submittedName>
        <fullName evidence="3">Diguanylate cyclase (GGDEF) domain-containing protein</fullName>
    </submittedName>
</protein>
<dbReference type="NCBIfam" id="TIGR00254">
    <property type="entry name" value="GGDEF"/>
    <property type="match status" value="1"/>
</dbReference>
<keyword evidence="1" id="KW-0812">Transmembrane</keyword>
<evidence type="ECO:0000256" key="1">
    <source>
        <dbReference type="SAM" id="Phobius"/>
    </source>
</evidence>
<dbReference type="InterPro" id="IPR000160">
    <property type="entry name" value="GGDEF_dom"/>
</dbReference>
<dbReference type="InterPro" id="IPR029787">
    <property type="entry name" value="Nucleotide_cyclase"/>
</dbReference>
<dbReference type="SMART" id="SM00267">
    <property type="entry name" value="GGDEF"/>
    <property type="match status" value="1"/>
</dbReference>